<accession>A0ABZ2YPV4</accession>
<name>A0ABZ2YPV4_9BACT</name>
<dbReference type="Proteomes" id="UP001485459">
    <property type="component" value="Chromosome"/>
</dbReference>
<organism evidence="2 3">
    <name type="scientific">Chitinophaga pollutisoli</name>
    <dbReference type="NCBI Taxonomy" id="3133966"/>
    <lineage>
        <taxon>Bacteria</taxon>
        <taxon>Pseudomonadati</taxon>
        <taxon>Bacteroidota</taxon>
        <taxon>Chitinophagia</taxon>
        <taxon>Chitinophagales</taxon>
        <taxon>Chitinophagaceae</taxon>
        <taxon>Chitinophaga</taxon>
    </lineage>
</organism>
<reference evidence="3" key="1">
    <citation type="submission" date="2024-03" db="EMBL/GenBank/DDBJ databases">
        <title>Chitinophaga horti sp. nov., isolated from garden soil.</title>
        <authorList>
            <person name="Lee D.S."/>
            <person name="Han D.M."/>
            <person name="Baek J.H."/>
            <person name="Choi D.G."/>
            <person name="Jeon J.H."/>
            <person name="Jeon C.O."/>
        </authorList>
    </citation>
    <scope>NUCLEOTIDE SEQUENCE [LARGE SCALE GENOMIC DNA]</scope>
    <source>
        <strain evidence="3">GPA1</strain>
    </source>
</reference>
<evidence type="ECO:0000313" key="2">
    <source>
        <dbReference type="EMBL" id="WZN41240.1"/>
    </source>
</evidence>
<dbReference type="EMBL" id="CP149822">
    <property type="protein sequence ID" value="WZN41240.1"/>
    <property type="molecule type" value="Genomic_DNA"/>
</dbReference>
<feature type="compositionally biased region" description="Acidic residues" evidence="1">
    <location>
        <begin position="57"/>
        <end position="66"/>
    </location>
</feature>
<feature type="compositionally biased region" description="Polar residues" evidence="1">
    <location>
        <begin position="14"/>
        <end position="23"/>
    </location>
</feature>
<dbReference type="RefSeq" id="WP_341836095.1">
    <property type="nucleotide sequence ID" value="NZ_CP149822.1"/>
</dbReference>
<evidence type="ECO:0000256" key="1">
    <source>
        <dbReference type="SAM" id="MobiDB-lite"/>
    </source>
</evidence>
<feature type="region of interest" description="Disordered" evidence="1">
    <location>
        <begin position="1"/>
        <end position="66"/>
    </location>
</feature>
<gene>
    <name evidence="2" type="ORF">WJU16_25075</name>
</gene>
<evidence type="ECO:0000313" key="3">
    <source>
        <dbReference type="Proteomes" id="UP001485459"/>
    </source>
</evidence>
<sequence length="80" mass="9559">MQKLSNWQDKRTPARNNPLNTDFTPGGEQERWPEDPEAVAYNNDLVSDPDRLKEDPNNDEEQYDDIEDQWEDVVRTYKIY</sequence>
<keyword evidence="3" id="KW-1185">Reference proteome</keyword>
<protein>
    <submittedName>
        <fullName evidence="2">Uncharacterized protein</fullName>
    </submittedName>
</protein>
<proteinExistence type="predicted"/>